<dbReference type="CDD" id="cd03413">
    <property type="entry name" value="CbiK_C"/>
    <property type="match status" value="1"/>
</dbReference>
<dbReference type="Proteomes" id="UP000003100">
    <property type="component" value="Unassembled WGS sequence"/>
</dbReference>
<dbReference type="InterPro" id="IPR010388">
    <property type="entry name" value="Anaerobic_Co-chelatase"/>
</dbReference>
<dbReference type="PIRSF" id="PIRSF033579">
    <property type="entry name" value="Anaer_Co_chel"/>
    <property type="match status" value="1"/>
</dbReference>
<evidence type="ECO:0008006" key="5">
    <source>
        <dbReference type="Google" id="ProtNLM"/>
    </source>
</evidence>
<dbReference type="CDD" id="cd03412">
    <property type="entry name" value="CbiK_N"/>
    <property type="match status" value="1"/>
</dbReference>
<dbReference type="GeneID" id="86821488"/>
<evidence type="ECO:0000313" key="4">
    <source>
        <dbReference type="Proteomes" id="UP000003100"/>
    </source>
</evidence>
<organism evidence="3 4">
    <name type="scientific">Blautia hydrogenotrophica (strain DSM 10507 / JCM 14656 / S5a33)</name>
    <name type="common">Ruminococcus hydrogenotrophicus</name>
    <dbReference type="NCBI Taxonomy" id="476272"/>
    <lineage>
        <taxon>Bacteria</taxon>
        <taxon>Bacillati</taxon>
        <taxon>Bacillota</taxon>
        <taxon>Clostridia</taxon>
        <taxon>Lachnospirales</taxon>
        <taxon>Lachnospiraceae</taxon>
        <taxon>Blautia</taxon>
    </lineage>
</organism>
<dbReference type="EMBL" id="ACBZ01000004">
    <property type="protein sequence ID" value="EEG50912.1"/>
    <property type="molecule type" value="Genomic_DNA"/>
</dbReference>
<dbReference type="GO" id="GO:0046872">
    <property type="term" value="F:metal ion binding"/>
    <property type="evidence" value="ECO:0007669"/>
    <property type="project" value="UniProtKB-KW"/>
</dbReference>
<keyword evidence="2" id="KW-0479">Metal-binding</keyword>
<reference evidence="3 4" key="1">
    <citation type="submission" date="2009-01" db="EMBL/GenBank/DDBJ databases">
        <authorList>
            <person name="Fulton L."/>
            <person name="Clifton S."/>
            <person name="Fulton B."/>
            <person name="Xu J."/>
            <person name="Minx P."/>
            <person name="Pepin K.H."/>
            <person name="Johnson M."/>
            <person name="Bhonagiri V."/>
            <person name="Nash W.E."/>
            <person name="Mardis E.R."/>
            <person name="Wilson R.K."/>
        </authorList>
    </citation>
    <scope>NUCLEOTIDE SEQUENCE [LARGE SCALE GENOMIC DNA]</scope>
    <source>
        <strain evidence="4">DSM 10507 / JCM 14656 / S5a33</strain>
    </source>
</reference>
<dbReference type="HOGENOM" id="CLU_036584_1_1_9"/>
<protein>
    <recommendedName>
        <fullName evidence="5">Sirohydrochlorin cobaltochelatase</fullName>
    </recommendedName>
</protein>
<proteinExistence type="predicted"/>
<dbReference type="eggNOG" id="COG4822">
    <property type="taxonomic scope" value="Bacteria"/>
</dbReference>
<dbReference type="RefSeq" id="WP_005945013.1">
    <property type="nucleotide sequence ID" value="NZ_CP136423.1"/>
</dbReference>
<dbReference type="GO" id="GO:0019251">
    <property type="term" value="P:anaerobic cobalamin biosynthetic process"/>
    <property type="evidence" value="ECO:0007669"/>
    <property type="project" value="InterPro"/>
</dbReference>
<feature type="binding site" evidence="2">
    <location>
        <position position="180"/>
    </location>
    <ligand>
        <name>Co(2+)</name>
        <dbReference type="ChEBI" id="CHEBI:48828"/>
    </ligand>
</feature>
<evidence type="ECO:0000313" key="3">
    <source>
        <dbReference type="EMBL" id="EEG50912.1"/>
    </source>
</evidence>
<dbReference type="GO" id="GO:0016852">
    <property type="term" value="F:sirohydrochlorin cobaltochelatase activity"/>
    <property type="evidence" value="ECO:0007669"/>
    <property type="project" value="InterPro"/>
</dbReference>
<dbReference type="Gene3D" id="3.40.50.1400">
    <property type="match status" value="2"/>
</dbReference>
<sequence length="263" mass="29805">MNQSKKQAILVVSFGTSYNATRKVTIDAIEGDIAKAYPEYQIYRAWTSKMIIAKLKKRDQTHIFTVKEAMEKMAEDGITDVIVQPTHVINGIENDQMKEDALSCRSQFHSIRFGAPLLTTEEDNRAVIQAIAQEFSELQEDEVLVFMGHGTTHYANSVYAALDYMFKDLGHKNIFLGTVEAYPSMQSLLRMVKEYSPKKVILAPFMIVAGDHARNDLAGDDPESWLCQFQECGFEVMPVLKGLGQYSAVRQMFIDHIREALEH</sequence>
<name>C0CH93_BLAHS</name>
<keyword evidence="4" id="KW-1185">Reference proteome</keyword>
<feature type="active site" description="Proton acceptor" evidence="1">
    <location>
        <position position="149"/>
    </location>
</feature>
<dbReference type="PATRIC" id="fig|476272.21.peg.3213"/>
<dbReference type="AlphaFoldDB" id="C0CH93"/>
<dbReference type="SUPFAM" id="SSF53800">
    <property type="entry name" value="Chelatase"/>
    <property type="match status" value="1"/>
</dbReference>
<accession>C0CH93</accession>
<reference evidence="3 4" key="2">
    <citation type="submission" date="2009-02" db="EMBL/GenBank/DDBJ databases">
        <title>Draft genome sequence of Blautia hydrogenotrophica DSM 10507 (Ruminococcus hydrogenotrophicus DSM 10507).</title>
        <authorList>
            <person name="Sudarsanam P."/>
            <person name="Ley R."/>
            <person name="Guruge J."/>
            <person name="Turnbaugh P.J."/>
            <person name="Mahowald M."/>
            <person name="Liep D."/>
            <person name="Gordon J."/>
        </authorList>
    </citation>
    <scope>NUCLEOTIDE SEQUENCE [LARGE SCALE GENOMIC DNA]</scope>
    <source>
        <strain evidence="4">DSM 10507 / JCM 14656 / S5a33</strain>
    </source>
</reference>
<keyword evidence="2" id="KW-0170">Cobalt</keyword>
<comment type="caution">
    <text evidence="3">The sequence shown here is derived from an EMBL/GenBank/DDBJ whole genome shotgun (WGS) entry which is preliminary data.</text>
</comment>
<feature type="binding site" evidence="2">
    <location>
        <position position="149"/>
    </location>
    <ligand>
        <name>Co(2+)</name>
        <dbReference type="ChEBI" id="CHEBI:48828"/>
    </ligand>
</feature>
<dbReference type="Pfam" id="PF06180">
    <property type="entry name" value="CbiK"/>
    <property type="match status" value="1"/>
</dbReference>
<evidence type="ECO:0000256" key="2">
    <source>
        <dbReference type="PIRSR" id="PIRSR033579-3"/>
    </source>
</evidence>
<feature type="binding site" evidence="2">
    <location>
        <position position="212"/>
    </location>
    <ligand>
        <name>Co(2+)</name>
        <dbReference type="ChEBI" id="CHEBI:48828"/>
    </ligand>
</feature>
<gene>
    <name evidence="3" type="ORF">RUMHYD_00206</name>
</gene>
<evidence type="ECO:0000256" key="1">
    <source>
        <dbReference type="PIRSR" id="PIRSR033579-1"/>
    </source>
</evidence>